<dbReference type="Gene3D" id="2.40.50.140">
    <property type="entry name" value="Nucleic acid-binding proteins"/>
    <property type="match status" value="1"/>
</dbReference>
<name>A0A6M1RLL5_9BACT</name>
<evidence type="ECO:0000256" key="1">
    <source>
        <dbReference type="SAM" id="Phobius"/>
    </source>
</evidence>
<dbReference type="EMBL" id="JAAKYA010000017">
    <property type="protein sequence ID" value="NGO38469.1"/>
    <property type="molecule type" value="Genomic_DNA"/>
</dbReference>
<reference evidence="3 4" key="1">
    <citation type="submission" date="2020-02" db="EMBL/GenBank/DDBJ databases">
        <title>Draft genome sequence of Limisphaera ngatamarikiensis NGM72.4T, a thermophilic Verrucomicrobia grouped in subdivision 3.</title>
        <authorList>
            <person name="Carere C.R."/>
            <person name="Steen J."/>
            <person name="Hugenholtz P."/>
            <person name="Stott M.B."/>
        </authorList>
    </citation>
    <scope>NUCLEOTIDE SEQUENCE [LARGE SCALE GENOMIC DNA]</scope>
    <source>
        <strain evidence="3 4">NGM72.4</strain>
    </source>
</reference>
<protein>
    <recommendedName>
        <fullName evidence="2">Membrane protein NfeD2 N-terminal transmembrane domain-containing protein</fullName>
    </recommendedName>
</protein>
<dbReference type="InterPro" id="IPR012340">
    <property type="entry name" value="NA-bd_OB-fold"/>
</dbReference>
<dbReference type="InterPro" id="IPR058653">
    <property type="entry name" value="NfeD2_TM"/>
</dbReference>
<dbReference type="Pfam" id="PF25842">
    <property type="entry name" value="NfeD_TM"/>
    <property type="match status" value="1"/>
</dbReference>
<dbReference type="RefSeq" id="WP_165105959.1">
    <property type="nucleotide sequence ID" value="NZ_JAAKYA010000017.1"/>
</dbReference>
<organism evidence="3 4">
    <name type="scientific">Limisphaera ngatamarikiensis</name>
    <dbReference type="NCBI Taxonomy" id="1324935"/>
    <lineage>
        <taxon>Bacteria</taxon>
        <taxon>Pseudomonadati</taxon>
        <taxon>Verrucomicrobiota</taxon>
        <taxon>Verrucomicrobiia</taxon>
        <taxon>Limisphaerales</taxon>
        <taxon>Limisphaeraceae</taxon>
        <taxon>Limisphaera</taxon>
    </lineage>
</organism>
<keyword evidence="1" id="KW-0472">Membrane</keyword>
<sequence>MDTWIYGICLALGLLFSLFSAILGHVFGGDGEIGTGGHAEAGMADSGLPGVSFFSPTVMAAFVTAFGAAGLIFSRIEATRSVWISAPLAAASGGVIAALTFWFFNTMFRKTQASSEARVAQTIGLTASVITPIPADGVGEIAYVVANTRYSAPARSEGGVPIPAGRTVTIKRMVGGVFYVEPIKPESSP</sequence>
<proteinExistence type="predicted"/>
<dbReference type="Proteomes" id="UP000477311">
    <property type="component" value="Unassembled WGS sequence"/>
</dbReference>
<evidence type="ECO:0000313" key="4">
    <source>
        <dbReference type="Proteomes" id="UP000477311"/>
    </source>
</evidence>
<keyword evidence="1" id="KW-0812">Transmembrane</keyword>
<evidence type="ECO:0000313" key="3">
    <source>
        <dbReference type="EMBL" id="NGO38469.1"/>
    </source>
</evidence>
<keyword evidence="1" id="KW-1133">Transmembrane helix</keyword>
<feature type="domain" description="Membrane protein NfeD2 N-terminal transmembrane" evidence="2">
    <location>
        <begin position="5"/>
        <end position="103"/>
    </location>
</feature>
<keyword evidence="4" id="KW-1185">Reference proteome</keyword>
<accession>A0A6M1RLL5</accession>
<dbReference type="AlphaFoldDB" id="A0A6M1RLL5"/>
<evidence type="ECO:0000259" key="2">
    <source>
        <dbReference type="Pfam" id="PF25842"/>
    </source>
</evidence>
<gene>
    <name evidence="3" type="ORF">G4L39_03525</name>
</gene>
<feature type="transmembrane region" description="Helical" evidence="1">
    <location>
        <begin position="82"/>
        <end position="104"/>
    </location>
</feature>
<comment type="caution">
    <text evidence="3">The sequence shown here is derived from an EMBL/GenBank/DDBJ whole genome shotgun (WGS) entry which is preliminary data.</text>
</comment>
<feature type="transmembrane region" description="Helical" evidence="1">
    <location>
        <begin position="52"/>
        <end position="73"/>
    </location>
</feature>